<dbReference type="Proteomes" id="UP000317043">
    <property type="component" value="Unassembled WGS sequence"/>
</dbReference>
<sequence length="186" mass="21384">MTILRDRLDSLKVNVTSPDGQIKARLVGGDDLKIAFRPGAYKQYGERELEHQLERLAVLAWVGYRRGYFQAMSESSGESISEVQKPHWNAKRRRYTEAVAEMVAQGESQSGVIQAKSKGYAFWKVRIEDGTVDRMDEQQFLSEALSTFQQVRIDGERLRTLLKDEHFGLNIPPEVRRRVAARQEEQ</sequence>
<protein>
    <submittedName>
        <fullName evidence="1">Uncharacterized protein</fullName>
    </submittedName>
</protein>
<organism evidence="1 2">
    <name type="scientific">Stackebrandtia endophytica</name>
    <dbReference type="NCBI Taxonomy" id="1496996"/>
    <lineage>
        <taxon>Bacteria</taxon>
        <taxon>Bacillati</taxon>
        <taxon>Actinomycetota</taxon>
        <taxon>Actinomycetes</taxon>
        <taxon>Glycomycetales</taxon>
        <taxon>Glycomycetaceae</taxon>
        <taxon>Stackebrandtia</taxon>
    </lineage>
</organism>
<keyword evidence="2" id="KW-1185">Reference proteome</keyword>
<comment type="caution">
    <text evidence="1">The sequence shown here is derived from an EMBL/GenBank/DDBJ whole genome shotgun (WGS) entry which is preliminary data.</text>
</comment>
<reference evidence="1 2" key="1">
    <citation type="submission" date="2019-06" db="EMBL/GenBank/DDBJ databases">
        <title>Sequencing the genomes of 1000 actinobacteria strains.</title>
        <authorList>
            <person name="Klenk H.-P."/>
        </authorList>
    </citation>
    <scope>NUCLEOTIDE SEQUENCE [LARGE SCALE GENOMIC DNA]</scope>
    <source>
        <strain evidence="1 2">DSM 45928</strain>
    </source>
</reference>
<dbReference type="AlphaFoldDB" id="A0A543AZP2"/>
<evidence type="ECO:0000313" key="2">
    <source>
        <dbReference type="Proteomes" id="UP000317043"/>
    </source>
</evidence>
<name>A0A543AZP2_9ACTN</name>
<dbReference type="InParanoid" id="A0A543AZP2"/>
<dbReference type="RefSeq" id="WP_142041686.1">
    <property type="nucleotide sequence ID" value="NZ_JBHTGS010000001.1"/>
</dbReference>
<dbReference type="OrthoDB" id="3292129at2"/>
<accession>A0A543AZP2</accession>
<gene>
    <name evidence="1" type="ORF">FB566_3545</name>
</gene>
<evidence type="ECO:0000313" key="1">
    <source>
        <dbReference type="EMBL" id="TQL77970.1"/>
    </source>
</evidence>
<dbReference type="EMBL" id="VFOW01000001">
    <property type="protein sequence ID" value="TQL77970.1"/>
    <property type="molecule type" value="Genomic_DNA"/>
</dbReference>
<proteinExistence type="predicted"/>